<evidence type="ECO:0000259" key="9">
    <source>
        <dbReference type="Pfam" id="PF02753"/>
    </source>
</evidence>
<comment type="similarity">
    <text evidence="2">Belongs to the periplasmic pilus chaperone family.</text>
</comment>
<dbReference type="InterPro" id="IPR036316">
    <property type="entry name" value="Pili_assmbl_chap_C_dom_sf"/>
</dbReference>
<evidence type="ECO:0000256" key="3">
    <source>
        <dbReference type="ARBA" id="ARBA00022558"/>
    </source>
</evidence>
<dbReference type="InterPro" id="IPR001829">
    <property type="entry name" value="Pili_assmbl_chaperone_bac"/>
</dbReference>
<dbReference type="InterPro" id="IPR016148">
    <property type="entry name" value="Pili_assmbl_chaperone_C"/>
</dbReference>
<comment type="subcellular location">
    <subcellularLocation>
        <location evidence="1">Periplasm</location>
    </subcellularLocation>
</comment>
<dbReference type="InterPro" id="IPR050643">
    <property type="entry name" value="Periplasmic_pilus_chap"/>
</dbReference>
<dbReference type="InterPro" id="IPR013783">
    <property type="entry name" value="Ig-like_fold"/>
</dbReference>
<keyword evidence="6" id="KW-0143">Chaperone</keyword>
<name>A0A1S8YKN8_9GAMM</name>
<proteinExistence type="inferred from homology"/>
<feature type="signal peptide" evidence="7">
    <location>
        <begin position="1"/>
        <end position="27"/>
    </location>
</feature>
<gene>
    <name evidence="10" type="ORF">BTJ39_14245</name>
</gene>
<dbReference type="RefSeq" id="WP_078003368.1">
    <property type="nucleotide sequence ID" value="NZ_MRUL01000009.1"/>
</dbReference>
<sequence length="237" mass="26182">MNKRLKTRLLLLFLLMAGGALCTVASAQGVSLSRTRVVFSATDKVKTLSVRNSSGQRYLIQARSVAHADDRLTGPFMLTPPLFLLAAGQQQILKIIPAKSDWPGEKESVSYLTVSAIPTQNEEHWPADASKLSLGFRFTIKIFYRPAHMAQTFEQAAASLQFSRKDHGLLVINPGGYFMTVARLRPQGSSTSVLSKPIMIPPGGRAFIPANKKITKVSWRVINDYGVLSQYYHNEGF</sequence>
<dbReference type="GO" id="GO:0030288">
    <property type="term" value="C:outer membrane-bounded periplasmic space"/>
    <property type="evidence" value="ECO:0007669"/>
    <property type="project" value="InterPro"/>
</dbReference>
<dbReference type="InterPro" id="IPR008962">
    <property type="entry name" value="PapD-like_sf"/>
</dbReference>
<dbReference type="PRINTS" id="PR00969">
    <property type="entry name" value="CHAPERONPILI"/>
</dbReference>
<evidence type="ECO:0000259" key="8">
    <source>
        <dbReference type="Pfam" id="PF00345"/>
    </source>
</evidence>
<evidence type="ECO:0008006" key="12">
    <source>
        <dbReference type="Google" id="ProtNLM"/>
    </source>
</evidence>
<protein>
    <recommendedName>
        <fullName evidence="12">Fimbrial chaperone protein</fullName>
    </recommendedName>
</protein>
<evidence type="ECO:0000256" key="4">
    <source>
        <dbReference type="ARBA" id="ARBA00022729"/>
    </source>
</evidence>
<dbReference type="OrthoDB" id="9131059at2"/>
<dbReference type="PANTHER" id="PTHR30251:SF11">
    <property type="entry name" value="CHAPERONE PROTEIN FIMC-RELATED"/>
    <property type="match status" value="1"/>
</dbReference>
<dbReference type="Gene3D" id="2.60.40.10">
    <property type="entry name" value="Immunoglobulins"/>
    <property type="match status" value="2"/>
</dbReference>
<dbReference type="SUPFAM" id="SSF49354">
    <property type="entry name" value="PapD-like"/>
    <property type="match status" value="1"/>
</dbReference>
<evidence type="ECO:0000313" key="10">
    <source>
        <dbReference type="EMBL" id="OON39435.1"/>
    </source>
</evidence>
<dbReference type="InterPro" id="IPR016147">
    <property type="entry name" value="Pili_assmbl_chaperone_N"/>
</dbReference>
<feature type="domain" description="Pili assembly chaperone N-terminal" evidence="8">
    <location>
        <begin position="29"/>
        <end position="149"/>
    </location>
</feature>
<reference evidence="10 11" key="1">
    <citation type="submission" date="2016-12" db="EMBL/GenBank/DDBJ databases">
        <title>Izhakiella australiana sp. nov. of genus Izhakiella isolated from Australian desert.</title>
        <authorList>
            <person name="Ji M."/>
        </authorList>
    </citation>
    <scope>NUCLEOTIDE SEQUENCE [LARGE SCALE GENOMIC DNA]</scope>
    <source>
        <strain evidence="10 11">D4N98</strain>
    </source>
</reference>
<evidence type="ECO:0000256" key="7">
    <source>
        <dbReference type="SAM" id="SignalP"/>
    </source>
</evidence>
<evidence type="ECO:0000256" key="6">
    <source>
        <dbReference type="ARBA" id="ARBA00023186"/>
    </source>
</evidence>
<evidence type="ECO:0000313" key="11">
    <source>
        <dbReference type="Proteomes" id="UP000190667"/>
    </source>
</evidence>
<keyword evidence="11" id="KW-1185">Reference proteome</keyword>
<keyword evidence="4 7" id="KW-0732">Signal</keyword>
<dbReference type="Pfam" id="PF02753">
    <property type="entry name" value="PapD_C"/>
    <property type="match status" value="1"/>
</dbReference>
<accession>A0A1S8YKN8</accession>
<dbReference type="Proteomes" id="UP000190667">
    <property type="component" value="Unassembled WGS sequence"/>
</dbReference>
<dbReference type="EMBL" id="MRUL01000009">
    <property type="protein sequence ID" value="OON39435.1"/>
    <property type="molecule type" value="Genomic_DNA"/>
</dbReference>
<organism evidence="10 11">
    <name type="scientific">Izhakiella australiensis</name>
    <dbReference type="NCBI Taxonomy" id="1926881"/>
    <lineage>
        <taxon>Bacteria</taxon>
        <taxon>Pseudomonadati</taxon>
        <taxon>Pseudomonadota</taxon>
        <taxon>Gammaproteobacteria</taxon>
        <taxon>Enterobacterales</taxon>
        <taxon>Erwiniaceae</taxon>
        <taxon>Izhakiella</taxon>
    </lineage>
</organism>
<dbReference type="PANTHER" id="PTHR30251">
    <property type="entry name" value="PILUS ASSEMBLY CHAPERONE"/>
    <property type="match status" value="1"/>
</dbReference>
<evidence type="ECO:0000256" key="1">
    <source>
        <dbReference type="ARBA" id="ARBA00004418"/>
    </source>
</evidence>
<evidence type="ECO:0000256" key="2">
    <source>
        <dbReference type="ARBA" id="ARBA00007399"/>
    </source>
</evidence>
<dbReference type="Pfam" id="PF00345">
    <property type="entry name" value="PapD_N"/>
    <property type="match status" value="1"/>
</dbReference>
<dbReference type="SUPFAM" id="SSF49584">
    <property type="entry name" value="Periplasmic chaperone C-domain"/>
    <property type="match status" value="1"/>
</dbReference>
<dbReference type="GO" id="GO:0071555">
    <property type="term" value="P:cell wall organization"/>
    <property type="evidence" value="ECO:0007669"/>
    <property type="project" value="InterPro"/>
</dbReference>
<feature type="chain" id="PRO_5010525115" description="Fimbrial chaperone protein" evidence="7">
    <location>
        <begin position="28"/>
        <end position="237"/>
    </location>
</feature>
<keyword evidence="3" id="KW-1029">Fimbrium biogenesis</keyword>
<evidence type="ECO:0000256" key="5">
    <source>
        <dbReference type="ARBA" id="ARBA00022764"/>
    </source>
</evidence>
<dbReference type="AlphaFoldDB" id="A0A1S8YKN8"/>
<comment type="caution">
    <text evidence="10">The sequence shown here is derived from an EMBL/GenBank/DDBJ whole genome shotgun (WGS) entry which is preliminary data.</text>
</comment>
<feature type="domain" description="Pili assembly chaperone C-terminal" evidence="9">
    <location>
        <begin position="172"/>
        <end position="227"/>
    </location>
</feature>
<keyword evidence="5" id="KW-0574">Periplasm</keyword>
<dbReference type="STRING" id="1926881.BTJ39_14245"/>